<dbReference type="OrthoDB" id="10444922at2759"/>
<gene>
    <name evidence="1" type="primary">Cnig_chr_X.g25097</name>
    <name evidence="1" type="ORF">B9Z55_025097</name>
</gene>
<comment type="caution">
    <text evidence="1">The sequence shown here is derived from an EMBL/GenBank/DDBJ whole genome shotgun (WGS) entry which is preliminary data.</text>
</comment>
<name>A0A2G5SXM6_9PELO</name>
<evidence type="ECO:0000313" key="1">
    <source>
        <dbReference type="EMBL" id="PIC19611.1"/>
    </source>
</evidence>
<dbReference type="Proteomes" id="UP000230233">
    <property type="component" value="Chromosome X"/>
</dbReference>
<keyword evidence="2" id="KW-1185">Reference proteome</keyword>
<accession>A0A2G5SXM6</accession>
<dbReference type="EMBL" id="PDUG01000006">
    <property type="protein sequence ID" value="PIC19611.1"/>
    <property type="molecule type" value="Genomic_DNA"/>
</dbReference>
<reference evidence="2" key="1">
    <citation type="submission" date="2017-10" db="EMBL/GenBank/DDBJ databases">
        <title>Rapid genome shrinkage in a self-fertile nematode reveals novel sperm competition proteins.</title>
        <authorList>
            <person name="Yin D."/>
            <person name="Schwarz E.M."/>
            <person name="Thomas C.G."/>
            <person name="Felde R.L."/>
            <person name="Korf I.F."/>
            <person name="Cutter A.D."/>
            <person name="Schartner C.M."/>
            <person name="Ralston E.J."/>
            <person name="Meyer B.J."/>
            <person name="Haag E.S."/>
        </authorList>
    </citation>
    <scope>NUCLEOTIDE SEQUENCE [LARGE SCALE GENOMIC DNA]</scope>
    <source>
        <strain evidence="2">JU1422</strain>
    </source>
</reference>
<protein>
    <submittedName>
        <fullName evidence="1">Uncharacterized protein</fullName>
    </submittedName>
</protein>
<evidence type="ECO:0000313" key="2">
    <source>
        <dbReference type="Proteomes" id="UP000230233"/>
    </source>
</evidence>
<sequence length="234" mass="27174">MDESGEEGYEPTSFLRGLYRSRCDKAIYAFEKAVETFRDYTIMHSHKFFSIPLTVSRTALALCLKIRDEISKENPDYALLADLTDQLLDYKRHVYDTMGSIAYHCIMENEWGFSRENLILTFEKWTNLLVDPASVSPDDRATVIYSDEDGEFWKIFKIQDIDILSDYSEDVVDYIEDEDNDDSNDVPPMPPTIQYENFQPGSRSASPAFSEDDDSFDKFISFRLGEFKEFDCSF</sequence>
<proteinExistence type="predicted"/>
<dbReference type="AlphaFoldDB" id="A0A2G5SXM6"/>
<organism evidence="1 2">
    <name type="scientific">Caenorhabditis nigoni</name>
    <dbReference type="NCBI Taxonomy" id="1611254"/>
    <lineage>
        <taxon>Eukaryota</taxon>
        <taxon>Metazoa</taxon>
        <taxon>Ecdysozoa</taxon>
        <taxon>Nematoda</taxon>
        <taxon>Chromadorea</taxon>
        <taxon>Rhabditida</taxon>
        <taxon>Rhabditina</taxon>
        <taxon>Rhabditomorpha</taxon>
        <taxon>Rhabditoidea</taxon>
        <taxon>Rhabditidae</taxon>
        <taxon>Peloderinae</taxon>
        <taxon>Caenorhabditis</taxon>
    </lineage>
</organism>